<protein>
    <submittedName>
        <fullName evidence="2">Uncharacterized protein</fullName>
    </submittedName>
</protein>
<dbReference type="EMBL" id="GL877406">
    <property type="protein sequence ID" value="ELA48267.1"/>
    <property type="molecule type" value="Genomic_DNA"/>
</dbReference>
<dbReference type="AlphaFoldDB" id="L2GY34"/>
<dbReference type="PROSITE" id="PS50890">
    <property type="entry name" value="PUA"/>
    <property type="match status" value="1"/>
</dbReference>
<dbReference type="GO" id="GO:0001731">
    <property type="term" value="P:formation of translation preinitiation complex"/>
    <property type="evidence" value="ECO:0007669"/>
    <property type="project" value="TreeGrafter"/>
</dbReference>
<dbReference type="OrthoDB" id="10249667at2759"/>
<dbReference type="InterPro" id="IPR016437">
    <property type="entry name" value="MCT-1/Tma20"/>
</dbReference>
<dbReference type="Proteomes" id="UP000011081">
    <property type="component" value="Unassembled WGS sequence"/>
</dbReference>
<dbReference type="InParanoid" id="L2GY34"/>
<organism evidence="2 3">
    <name type="scientific">Vavraia culicis (isolate floridensis)</name>
    <name type="common">Microsporidian parasite</name>
    <dbReference type="NCBI Taxonomy" id="948595"/>
    <lineage>
        <taxon>Eukaryota</taxon>
        <taxon>Fungi</taxon>
        <taxon>Fungi incertae sedis</taxon>
        <taxon>Microsporidia</taxon>
        <taxon>Pleistophoridae</taxon>
        <taxon>Vavraia</taxon>
    </lineage>
</organism>
<accession>L2GY34</accession>
<dbReference type="Gene3D" id="3.10.400.20">
    <property type="match status" value="1"/>
</dbReference>
<dbReference type="GeneID" id="19878197"/>
<gene>
    <name evidence="2" type="ORF">VCUG_00308</name>
</gene>
<evidence type="ECO:0000256" key="1">
    <source>
        <dbReference type="SAM" id="Phobius"/>
    </source>
</evidence>
<sequence length="221" mass="24969">MSTTLNTCLHATNTRFSTDNFGFYPFITSLPFGVPRCCSSPLSFHFGVCCALKMSIFKNLKVSTSNQTGGSQKKKIEKEIAQALPQDTHIHKCKNKIKLLSHNNSYILFNYNDRWIFTLEYLRAHRGKEPVYPSIWIDEGARQPLQRGSDIFVPGVYKYREMIDGEFAKNDVVIVNIVGYGMFGLAVALIGYKEMSADSKGNGFKVLSVENDELDSKRSKQ</sequence>
<keyword evidence="1" id="KW-0812">Transmembrane</keyword>
<dbReference type="FunCoup" id="L2GY34">
    <property type="interactions" value="102"/>
</dbReference>
<evidence type="ECO:0000313" key="2">
    <source>
        <dbReference type="EMBL" id="ELA48267.1"/>
    </source>
</evidence>
<keyword evidence="3" id="KW-1185">Reference proteome</keyword>
<evidence type="ECO:0000313" key="3">
    <source>
        <dbReference type="Proteomes" id="UP000011081"/>
    </source>
</evidence>
<dbReference type="NCBIfam" id="TIGR00451">
    <property type="entry name" value="unchar_dom_2"/>
    <property type="match status" value="1"/>
</dbReference>
<dbReference type="OMA" id="NDRWIFT"/>
<dbReference type="GO" id="GO:0003723">
    <property type="term" value="F:RNA binding"/>
    <property type="evidence" value="ECO:0007669"/>
    <property type="project" value="InterPro"/>
</dbReference>
<feature type="transmembrane region" description="Helical" evidence="1">
    <location>
        <begin position="172"/>
        <end position="192"/>
    </location>
</feature>
<name>L2GY34_VAVCU</name>
<keyword evidence="1" id="KW-1133">Transmembrane helix</keyword>
<dbReference type="STRING" id="948595.L2GY34"/>
<dbReference type="SUPFAM" id="SSF88697">
    <property type="entry name" value="PUA domain-like"/>
    <property type="match status" value="1"/>
</dbReference>
<proteinExistence type="predicted"/>
<dbReference type="PANTHER" id="PTHR22798:SF0">
    <property type="entry name" value="MALIGNANT T-CELL-AMPLIFIED SEQUENCE 1"/>
    <property type="match status" value="1"/>
</dbReference>
<dbReference type="VEuPathDB" id="MicrosporidiaDB:VCUG_00308"/>
<dbReference type="PANTHER" id="PTHR22798">
    <property type="entry name" value="MCT-1 PROTEIN"/>
    <property type="match status" value="1"/>
</dbReference>
<dbReference type="InterPro" id="IPR015947">
    <property type="entry name" value="PUA-like_sf"/>
</dbReference>
<keyword evidence="1" id="KW-0472">Membrane</keyword>
<dbReference type="HOGENOM" id="CLU_090468_1_0_1"/>
<dbReference type="InterPro" id="IPR004521">
    <property type="entry name" value="Uncharacterised_CHP00451"/>
</dbReference>
<reference evidence="3" key="1">
    <citation type="submission" date="2011-03" db="EMBL/GenBank/DDBJ databases">
        <title>The genome sequence of Vavraia culicis strain floridensis.</title>
        <authorList>
            <consortium name="The Broad Institute Genome Sequencing Platform"/>
            <person name="Cuomo C."/>
            <person name="Becnel J."/>
            <person name="Sanscrainte N."/>
            <person name="Young S.K."/>
            <person name="Zeng Q."/>
            <person name="Gargeya S."/>
            <person name="Fitzgerald M."/>
            <person name="Haas B."/>
            <person name="Abouelleil A."/>
            <person name="Alvarado L."/>
            <person name="Arachchi H.M."/>
            <person name="Berlin A."/>
            <person name="Chapman S.B."/>
            <person name="Gearin G."/>
            <person name="Goldberg J."/>
            <person name="Griggs A."/>
            <person name="Gujja S."/>
            <person name="Hansen M."/>
            <person name="Heiman D."/>
            <person name="Howarth C."/>
            <person name="Larimer J."/>
            <person name="Lui A."/>
            <person name="MacDonald P.J.P."/>
            <person name="McCowen C."/>
            <person name="Montmayeur A."/>
            <person name="Murphy C."/>
            <person name="Neiman D."/>
            <person name="Pearson M."/>
            <person name="Priest M."/>
            <person name="Roberts A."/>
            <person name="Saif S."/>
            <person name="Shea T."/>
            <person name="Sisk P."/>
            <person name="Stolte C."/>
            <person name="Sykes S."/>
            <person name="Wortman J."/>
            <person name="Nusbaum C."/>
            <person name="Birren B."/>
        </authorList>
    </citation>
    <scope>NUCLEOTIDE SEQUENCE [LARGE SCALE GENOMIC DNA]</scope>
    <source>
        <strain evidence="3">floridensis</strain>
    </source>
</reference>
<dbReference type="RefSeq" id="XP_008073326.1">
    <property type="nucleotide sequence ID" value="XM_008075135.1"/>
</dbReference>